<evidence type="ECO:0000256" key="2">
    <source>
        <dbReference type="ARBA" id="ARBA00022801"/>
    </source>
</evidence>
<dbReference type="KEGG" id="nps:KRR39_07670"/>
<dbReference type="Proteomes" id="UP000683575">
    <property type="component" value="Chromosome"/>
</dbReference>
<reference evidence="6" key="1">
    <citation type="submission" date="2021-06" db="EMBL/GenBank/DDBJ databases">
        <title>Complete genome sequence of Nocardioides sp. G188.</title>
        <authorList>
            <person name="Im W.-T."/>
        </authorList>
    </citation>
    <scope>NUCLEOTIDE SEQUENCE</scope>
    <source>
        <strain evidence="6">G188</strain>
    </source>
</reference>
<evidence type="ECO:0000313" key="7">
    <source>
        <dbReference type="Proteomes" id="UP000683575"/>
    </source>
</evidence>
<dbReference type="InterPro" id="IPR033452">
    <property type="entry name" value="GH30_C"/>
</dbReference>
<dbReference type="Pfam" id="PF02055">
    <property type="entry name" value="Glyco_hydro_30"/>
    <property type="match status" value="1"/>
</dbReference>
<keyword evidence="7" id="KW-1185">Reference proteome</keyword>
<dbReference type="EMBL" id="CP077062">
    <property type="protein sequence ID" value="QWZ09611.1"/>
    <property type="molecule type" value="Genomic_DNA"/>
</dbReference>
<dbReference type="Pfam" id="PF17189">
    <property type="entry name" value="Glyco_hydro_30C"/>
    <property type="match status" value="1"/>
</dbReference>
<dbReference type="InterPro" id="IPR033453">
    <property type="entry name" value="Glyco_hydro_30_TIM-barrel"/>
</dbReference>
<evidence type="ECO:0000259" key="4">
    <source>
        <dbReference type="Pfam" id="PF02055"/>
    </source>
</evidence>
<keyword evidence="2 3" id="KW-0378">Hydrolase</keyword>
<keyword evidence="3" id="KW-0326">Glycosidase</keyword>
<sequence>MNVQEGGRGAARSGLGRAAVAVAVVWCCLVAACTSTTREGSGSAPEVRAWVTTASGSEKLSDRGPVPFVTGRSGKPDIVVENGRRYQQFFGVGASITGSSAVLLDTLPDAVRSRVMRDIFQPGKGIGLSVLRQPVGSNDFSTSDFSFAPGRDEDHVLPLLQEAARLDPSLAVVLSPWSAPAAMKTTGSLVGGSLRPEDAGAYTDYLVGAARAYLDAGVPVRGLTVQNEPSFSPASYPGMTLDTEQQRTLLRDHVAPALRRAGLRLHLWALDDNFDRWPDADALLSDPATRQAVYGVAFHCYRGDVAALRELRDRHPRVAVSVSECSGGAWSGGFARELRYEARTMLVGAVRNGAAWLVKWNLALDPRGGPTHGGCQDCRGLVTVDPATGTVTPSPTYYAFGHLGRFVTPGARVIGATARSGSHLDTVAFRNPDGSHVLVVFNDGGSTRDVRVGTGDRTFGYRLPAGALATFTW</sequence>
<evidence type="ECO:0000313" key="6">
    <source>
        <dbReference type="EMBL" id="QWZ09611.1"/>
    </source>
</evidence>
<proteinExistence type="inferred from homology"/>
<accession>A0A975T143</accession>
<dbReference type="RefSeq" id="WP_216941457.1">
    <property type="nucleotide sequence ID" value="NZ_CP077062.1"/>
</dbReference>
<feature type="domain" description="Glycosyl hydrolase family 30 TIM-barrel" evidence="4">
    <location>
        <begin position="91"/>
        <end position="407"/>
    </location>
</feature>
<dbReference type="PANTHER" id="PTHR11069">
    <property type="entry name" value="GLUCOSYLCERAMIDASE"/>
    <property type="match status" value="1"/>
</dbReference>
<evidence type="ECO:0000256" key="3">
    <source>
        <dbReference type="RuleBase" id="RU361188"/>
    </source>
</evidence>
<dbReference type="GO" id="GO:0006680">
    <property type="term" value="P:glucosylceramide catabolic process"/>
    <property type="evidence" value="ECO:0007669"/>
    <property type="project" value="TreeGrafter"/>
</dbReference>
<evidence type="ECO:0000256" key="1">
    <source>
        <dbReference type="ARBA" id="ARBA00022729"/>
    </source>
</evidence>
<dbReference type="PANTHER" id="PTHR11069:SF23">
    <property type="entry name" value="LYSOSOMAL ACID GLUCOSYLCERAMIDASE"/>
    <property type="match status" value="1"/>
</dbReference>
<gene>
    <name evidence="6" type="ORF">KRR39_07670</name>
</gene>
<evidence type="ECO:0000259" key="5">
    <source>
        <dbReference type="Pfam" id="PF17189"/>
    </source>
</evidence>
<organism evidence="6 7">
    <name type="scientific">Nocardioides panacis</name>
    <dbReference type="NCBI Taxonomy" id="2849501"/>
    <lineage>
        <taxon>Bacteria</taxon>
        <taxon>Bacillati</taxon>
        <taxon>Actinomycetota</taxon>
        <taxon>Actinomycetes</taxon>
        <taxon>Propionibacteriales</taxon>
        <taxon>Nocardioidaceae</taxon>
        <taxon>Nocardioides</taxon>
    </lineage>
</organism>
<comment type="similarity">
    <text evidence="3">Belongs to the glycosyl hydrolase 30 family.</text>
</comment>
<name>A0A975T143_9ACTN</name>
<protein>
    <recommendedName>
        <fullName evidence="8">Glycosyl hydrolase</fullName>
    </recommendedName>
</protein>
<dbReference type="GO" id="GO:0016020">
    <property type="term" value="C:membrane"/>
    <property type="evidence" value="ECO:0007669"/>
    <property type="project" value="GOC"/>
</dbReference>
<dbReference type="AlphaFoldDB" id="A0A975T143"/>
<dbReference type="InterPro" id="IPR001139">
    <property type="entry name" value="Glyco_hydro_30"/>
</dbReference>
<feature type="domain" description="Glycosyl hydrolase family 30 beta sandwich" evidence="5">
    <location>
        <begin position="410"/>
        <end position="471"/>
    </location>
</feature>
<evidence type="ECO:0008006" key="8">
    <source>
        <dbReference type="Google" id="ProtNLM"/>
    </source>
</evidence>
<keyword evidence="1" id="KW-0732">Signal</keyword>
<dbReference type="GO" id="GO:0004348">
    <property type="term" value="F:glucosylceramidase activity"/>
    <property type="evidence" value="ECO:0007669"/>
    <property type="project" value="InterPro"/>
</dbReference>